<comment type="caution">
    <text evidence="1">The sequence shown here is derived from an EMBL/GenBank/DDBJ whole genome shotgun (WGS) entry which is preliminary data.</text>
</comment>
<keyword evidence="2" id="KW-1185">Reference proteome</keyword>
<reference evidence="1 2" key="1">
    <citation type="journal article" date="2021" name="BMC Biol.">
        <title>Horizontally acquired antibacterial genes associated with adaptive radiation of ladybird beetles.</title>
        <authorList>
            <person name="Li H.S."/>
            <person name="Tang X.F."/>
            <person name="Huang Y.H."/>
            <person name="Xu Z.Y."/>
            <person name="Chen M.L."/>
            <person name="Du X.Y."/>
            <person name="Qiu B.Y."/>
            <person name="Chen P.T."/>
            <person name="Zhang W."/>
            <person name="Slipinski A."/>
            <person name="Escalona H.E."/>
            <person name="Waterhouse R.M."/>
            <person name="Zwick A."/>
            <person name="Pang H."/>
        </authorList>
    </citation>
    <scope>NUCLEOTIDE SEQUENCE [LARGE SCALE GENOMIC DNA]</scope>
    <source>
        <strain evidence="1">SYSU2018</strain>
    </source>
</reference>
<proteinExistence type="predicted"/>
<sequence>MYVVLGKLSNNLVAYSDQNNIILENDLNEVNVQKVSLLAVEELIQKSVKYQYQMILNDNIALKSALEKQYHAIKTDIINLRESNKDLIRMLFTKQQVLSNSNKPQKPVKLNLTSNKKSYADATINNISPPILEKEDNVVNAAYADTERELRNNKHNPTLSLPIVNQNTENCNNKQPFNNFEIPVVPEVTSINSESKFEVVSYKKKRKPEILENQKHSSLKADAKLESVYISRIDPSSTVESFENHLKKNGIEQYQVKIGFSKQPDVYKSFVTTPQYVLDKVKKPEL</sequence>
<evidence type="ECO:0000313" key="2">
    <source>
        <dbReference type="Proteomes" id="UP001516400"/>
    </source>
</evidence>
<dbReference type="Proteomes" id="UP001516400">
    <property type="component" value="Unassembled WGS sequence"/>
</dbReference>
<accession>A0ABD2P099</accession>
<name>A0ABD2P099_9CUCU</name>
<organism evidence="1 2">
    <name type="scientific">Cryptolaemus montrouzieri</name>
    <dbReference type="NCBI Taxonomy" id="559131"/>
    <lineage>
        <taxon>Eukaryota</taxon>
        <taxon>Metazoa</taxon>
        <taxon>Ecdysozoa</taxon>
        <taxon>Arthropoda</taxon>
        <taxon>Hexapoda</taxon>
        <taxon>Insecta</taxon>
        <taxon>Pterygota</taxon>
        <taxon>Neoptera</taxon>
        <taxon>Endopterygota</taxon>
        <taxon>Coleoptera</taxon>
        <taxon>Polyphaga</taxon>
        <taxon>Cucujiformia</taxon>
        <taxon>Coccinelloidea</taxon>
        <taxon>Coccinellidae</taxon>
        <taxon>Scymninae</taxon>
        <taxon>Scymnini</taxon>
        <taxon>Cryptolaemus</taxon>
    </lineage>
</organism>
<evidence type="ECO:0000313" key="1">
    <source>
        <dbReference type="EMBL" id="KAL3284235.1"/>
    </source>
</evidence>
<dbReference type="AlphaFoldDB" id="A0ABD2P099"/>
<gene>
    <name evidence="1" type="ORF">HHI36_018398</name>
</gene>
<dbReference type="EMBL" id="JABFTP020000165">
    <property type="protein sequence ID" value="KAL3284235.1"/>
    <property type="molecule type" value="Genomic_DNA"/>
</dbReference>
<protein>
    <submittedName>
        <fullName evidence="1">Uncharacterized protein</fullName>
    </submittedName>
</protein>